<keyword evidence="16" id="KW-1185">Reference proteome</keyword>
<dbReference type="eggNOG" id="KOG1187">
    <property type="taxonomic scope" value="Eukaryota"/>
</dbReference>
<dbReference type="PROSITE" id="PS00107">
    <property type="entry name" value="PROTEIN_KINASE_ATP"/>
    <property type="match status" value="1"/>
</dbReference>
<dbReference type="CDD" id="cd14066">
    <property type="entry name" value="STKc_IRAK"/>
    <property type="match status" value="1"/>
</dbReference>
<dbReference type="Pfam" id="PF07714">
    <property type="entry name" value="PK_Tyr_Ser-Thr"/>
    <property type="match status" value="1"/>
</dbReference>
<evidence type="ECO:0000256" key="3">
    <source>
        <dbReference type="ARBA" id="ARBA00022475"/>
    </source>
</evidence>
<dbReference type="InterPro" id="IPR017441">
    <property type="entry name" value="Protein_kinase_ATP_BS"/>
</dbReference>
<evidence type="ECO:0000256" key="13">
    <source>
        <dbReference type="SAM" id="MobiDB-lite"/>
    </source>
</evidence>
<reference evidence="16" key="1">
    <citation type="submission" date="2013-01" db="EMBL/GenBank/DDBJ databases">
        <title>Draft Genome Sequence of a Mulberry Tree, Morus notabilis C.K. Schneid.</title>
        <authorList>
            <person name="He N."/>
            <person name="Zhao S."/>
        </authorList>
    </citation>
    <scope>NUCLEOTIDE SEQUENCE</scope>
</reference>
<keyword evidence="4 12" id="KW-0723">Serine/threonine-protein kinase</keyword>
<dbReference type="FunFam" id="3.30.200.20:FF:000228">
    <property type="entry name" value="Serine/threonine-protein kinase BIK1"/>
    <property type="match status" value="1"/>
</dbReference>
<keyword evidence="5" id="KW-0808">Transferase</keyword>
<keyword evidence="7 15" id="KW-0418">Kinase</keyword>
<evidence type="ECO:0000256" key="12">
    <source>
        <dbReference type="RuleBase" id="RU000304"/>
    </source>
</evidence>
<evidence type="ECO:0000256" key="8">
    <source>
        <dbReference type="ARBA" id="ARBA00022840"/>
    </source>
</evidence>
<evidence type="ECO:0000256" key="11">
    <source>
        <dbReference type="PROSITE-ProRule" id="PRU10141"/>
    </source>
</evidence>
<dbReference type="InterPro" id="IPR001245">
    <property type="entry name" value="Ser-Thr/Tyr_kinase_cat_dom"/>
</dbReference>
<comment type="catalytic activity">
    <reaction evidence="9">
        <text>L-threonyl-[protein] + ATP = O-phospho-L-threonyl-[protein] + ADP + H(+)</text>
        <dbReference type="Rhea" id="RHEA:46608"/>
        <dbReference type="Rhea" id="RHEA-COMP:11060"/>
        <dbReference type="Rhea" id="RHEA-COMP:11605"/>
        <dbReference type="ChEBI" id="CHEBI:15378"/>
        <dbReference type="ChEBI" id="CHEBI:30013"/>
        <dbReference type="ChEBI" id="CHEBI:30616"/>
        <dbReference type="ChEBI" id="CHEBI:61977"/>
        <dbReference type="ChEBI" id="CHEBI:456216"/>
        <dbReference type="EC" id="2.7.11.1"/>
    </reaction>
</comment>
<feature type="region of interest" description="Disordered" evidence="13">
    <location>
        <begin position="394"/>
        <end position="423"/>
    </location>
</feature>
<keyword evidence="6 11" id="KW-0547">Nucleotide-binding</keyword>
<evidence type="ECO:0000256" key="9">
    <source>
        <dbReference type="ARBA" id="ARBA00047899"/>
    </source>
</evidence>
<dbReference type="InterPro" id="IPR011009">
    <property type="entry name" value="Kinase-like_dom_sf"/>
</dbReference>
<dbReference type="KEGG" id="mnt:21392893"/>
<evidence type="ECO:0000256" key="7">
    <source>
        <dbReference type="ARBA" id="ARBA00022777"/>
    </source>
</evidence>
<dbReference type="AlphaFoldDB" id="W9QBV7"/>
<feature type="compositionally biased region" description="Basic residues" evidence="13">
    <location>
        <begin position="409"/>
        <end position="423"/>
    </location>
</feature>
<dbReference type="PROSITE" id="PS50011">
    <property type="entry name" value="PROTEIN_KINASE_DOM"/>
    <property type="match status" value="1"/>
</dbReference>
<accession>W9QBV7</accession>
<evidence type="ECO:0000256" key="6">
    <source>
        <dbReference type="ARBA" id="ARBA00022741"/>
    </source>
</evidence>
<organism evidence="15 16">
    <name type="scientific">Morus notabilis</name>
    <dbReference type="NCBI Taxonomy" id="981085"/>
    <lineage>
        <taxon>Eukaryota</taxon>
        <taxon>Viridiplantae</taxon>
        <taxon>Streptophyta</taxon>
        <taxon>Embryophyta</taxon>
        <taxon>Tracheophyta</taxon>
        <taxon>Spermatophyta</taxon>
        <taxon>Magnoliopsida</taxon>
        <taxon>eudicotyledons</taxon>
        <taxon>Gunneridae</taxon>
        <taxon>Pentapetalae</taxon>
        <taxon>rosids</taxon>
        <taxon>fabids</taxon>
        <taxon>Rosales</taxon>
        <taxon>Moraceae</taxon>
        <taxon>Moreae</taxon>
        <taxon>Morus</taxon>
    </lineage>
</organism>
<keyword evidence="3" id="KW-1003">Cell membrane</keyword>
<dbReference type="GO" id="GO:0004674">
    <property type="term" value="F:protein serine/threonine kinase activity"/>
    <property type="evidence" value="ECO:0007669"/>
    <property type="project" value="UniProtKB-KW"/>
</dbReference>
<protein>
    <recommendedName>
        <fullName evidence="2">non-specific serine/threonine protein kinase</fullName>
        <ecNumber evidence="2">2.7.11.1</ecNumber>
    </recommendedName>
</protein>
<dbReference type="PANTHER" id="PTHR45621">
    <property type="entry name" value="OS01G0588500 PROTEIN-RELATED"/>
    <property type="match status" value="1"/>
</dbReference>
<evidence type="ECO:0000256" key="10">
    <source>
        <dbReference type="ARBA" id="ARBA00048679"/>
    </source>
</evidence>
<keyword evidence="15" id="KW-0675">Receptor</keyword>
<dbReference type="InterPro" id="IPR050823">
    <property type="entry name" value="Plant_Ser_Thr_Prot_Kinase"/>
</dbReference>
<dbReference type="GO" id="GO:0005524">
    <property type="term" value="F:ATP binding"/>
    <property type="evidence" value="ECO:0007669"/>
    <property type="project" value="UniProtKB-UniRule"/>
</dbReference>
<sequence>MSFKKIKSFFIPSCLKPKNNPSSEARFPAVSKQISSRRLSISDLSNSSVSLMSDLSNSLIGSNLHIFTLKELKNITQDFSKSNFLGEGGFGQVYKGFIDDKLRPGLEAQSVAVKVLDLDGKQGHREWLAEVIFLGQLKHPHLVNLIGYCCEDEHRLLVYEFMPRGNLDNRLFESYSATLPWLRRLQIAVGAAKGLTFLHEEDKPVIYRDFKASNILLNSDFTSKLSDFGLAIDGPEGDESHVTTRVMGTQGYAAPEYIMTGHVTTMSDVFSFGVVLLELLTGRRCLDKTRPNREQNLVDWAKPFLKDAHKVDRIMDPRLEGQYSSEGARKAATLAYHCLSQHPKCRPTMSFVIKTLEPLLDVTHDISIPFVYVVPHDEGKGQENVSGNECYAAVPNGKHKGKETDTKGKGYRRSRKGHRHKHRIRSLRSNAVYSDTALYRTLGSGLYSPKTSSKGN</sequence>
<proteinExistence type="inferred from homology"/>
<evidence type="ECO:0000256" key="2">
    <source>
        <dbReference type="ARBA" id="ARBA00012513"/>
    </source>
</evidence>
<dbReference type="InterPro" id="IPR008271">
    <property type="entry name" value="Ser/Thr_kinase_AS"/>
</dbReference>
<keyword evidence="8 11" id="KW-0067">ATP-binding</keyword>
<evidence type="ECO:0000256" key="5">
    <source>
        <dbReference type="ARBA" id="ARBA00022679"/>
    </source>
</evidence>
<keyword evidence="3" id="KW-0472">Membrane</keyword>
<dbReference type="STRING" id="981085.W9QBV7"/>
<dbReference type="OrthoDB" id="4062651at2759"/>
<comment type="catalytic activity">
    <reaction evidence="10">
        <text>L-seryl-[protein] + ATP = O-phospho-L-seryl-[protein] + ADP + H(+)</text>
        <dbReference type="Rhea" id="RHEA:17989"/>
        <dbReference type="Rhea" id="RHEA-COMP:9863"/>
        <dbReference type="Rhea" id="RHEA-COMP:11604"/>
        <dbReference type="ChEBI" id="CHEBI:15378"/>
        <dbReference type="ChEBI" id="CHEBI:29999"/>
        <dbReference type="ChEBI" id="CHEBI:30616"/>
        <dbReference type="ChEBI" id="CHEBI:83421"/>
        <dbReference type="ChEBI" id="CHEBI:456216"/>
        <dbReference type="EC" id="2.7.11.1"/>
    </reaction>
</comment>
<evidence type="ECO:0000256" key="4">
    <source>
        <dbReference type="ARBA" id="ARBA00022527"/>
    </source>
</evidence>
<feature type="binding site" evidence="11">
    <location>
        <position position="114"/>
    </location>
    <ligand>
        <name>ATP</name>
        <dbReference type="ChEBI" id="CHEBI:30616"/>
    </ligand>
</feature>
<dbReference type="PROSITE" id="PS00108">
    <property type="entry name" value="PROTEIN_KINASE_ST"/>
    <property type="match status" value="1"/>
</dbReference>
<dbReference type="Gene3D" id="3.30.200.20">
    <property type="entry name" value="Phosphorylase Kinase, domain 1"/>
    <property type="match status" value="1"/>
</dbReference>
<feature type="domain" description="Protein kinase" evidence="14">
    <location>
        <begin position="79"/>
        <end position="360"/>
    </location>
</feature>
<dbReference type="Gene3D" id="1.10.510.10">
    <property type="entry name" value="Transferase(Phosphotransferase) domain 1"/>
    <property type="match status" value="1"/>
</dbReference>
<evidence type="ECO:0000256" key="1">
    <source>
        <dbReference type="ARBA" id="ARBA00004236"/>
    </source>
</evidence>
<dbReference type="GO" id="GO:0005886">
    <property type="term" value="C:plasma membrane"/>
    <property type="evidence" value="ECO:0007669"/>
    <property type="project" value="UniProtKB-SubCell"/>
</dbReference>
<comment type="subcellular location">
    <subcellularLocation>
        <location evidence="1">Cell membrane</location>
    </subcellularLocation>
</comment>
<evidence type="ECO:0000313" key="16">
    <source>
        <dbReference type="Proteomes" id="UP000030645"/>
    </source>
</evidence>
<dbReference type="EMBL" id="KE343326">
    <property type="protein sequence ID" value="EXB23807.1"/>
    <property type="molecule type" value="Genomic_DNA"/>
</dbReference>
<evidence type="ECO:0000259" key="14">
    <source>
        <dbReference type="PROSITE" id="PS50011"/>
    </source>
</evidence>
<dbReference type="Proteomes" id="UP000030645">
    <property type="component" value="Unassembled WGS sequence"/>
</dbReference>
<dbReference type="SUPFAM" id="SSF56112">
    <property type="entry name" value="Protein kinase-like (PK-like)"/>
    <property type="match status" value="1"/>
</dbReference>
<dbReference type="FunFam" id="1.10.510.10:FF:000095">
    <property type="entry name" value="protein STRUBBELIG-RECEPTOR FAMILY 8"/>
    <property type="match status" value="1"/>
</dbReference>
<dbReference type="InterPro" id="IPR000719">
    <property type="entry name" value="Prot_kinase_dom"/>
</dbReference>
<name>W9QBV7_9ROSA</name>
<evidence type="ECO:0000313" key="15">
    <source>
        <dbReference type="EMBL" id="EXB23807.1"/>
    </source>
</evidence>
<gene>
    <name evidence="15" type="ORF">L484_009568</name>
</gene>
<dbReference type="EC" id="2.7.11.1" evidence="2"/>
<comment type="similarity">
    <text evidence="12">Belongs to the protein kinase superfamily.</text>
</comment>